<reference evidence="2 3" key="1">
    <citation type="submission" date="2018-09" db="EMBL/GenBank/DDBJ databases">
        <title>Persistent metagenomic signatures of early life antibiotic treatment in the infant gut microbiota and resistome.</title>
        <authorList>
            <person name="Gasparrini A.J."/>
        </authorList>
    </citation>
    <scope>NUCLEOTIDE SEQUENCE [LARGE SCALE GENOMIC DNA]</scope>
    <source>
        <strain evidence="2 3">T0181B.E-10</strain>
    </source>
</reference>
<dbReference type="AlphaFoldDB" id="A0A8T9CRU0"/>
<evidence type="ECO:0000313" key="2">
    <source>
        <dbReference type="EMBL" id="TXU29423.1"/>
    </source>
</evidence>
<name>A0A8T9CRU0_ECOLX</name>
<dbReference type="EMBL" id="QYOH01000082">
    <property type="protein sequence ID" value="TXU29423.1"/>
    <property type="molecule type" value="Genomic_DNA"/>
</dbReference>
<evidence type="ECO:0000259" key="1">
    <source>
        <dbReference type="Pfam" id="PF20282"/>
    </source>
</evidence>
<gene>
    <name evidence="2" type="ORF">D4N09_25010</name>
</gene>
<dbReference type="InterPro" id="IPR046914">
    <property type="entry name" value="ABC-3C_CTD6"/>
</dbReference>
<dbReference type="Pfam" id="PF20282">
    <property type="entry name" value="CTD6"/>
    <property type="match status" value="1"/>
</dbReference>
<comment type="caution">
    <text evidence="2">The sequence shown here is derived from an EMBL/GenBank/DDBJ whole genome shotgun (WGS) entry which is preliminary data.</text>
</comment>
<proteinExistence type="predicted"/>
<sequence>MILESDLRDIHPKWAGGVPSTMHIQDGLPIPKSVRVQSFSPAEWEEFTEEWASYLKNEYITVRRFGGSGDLGIDIAGFCSKNGFEAVWDNYQCKRYDHPLRPGEVWVEMGKIIYYSFLGEYLPPRKHFFVCSQGIGTSLEQLLNKPTELKEKLAENWGKNCQDKISSVIDVPLTGELKTYFDMFDFTIFSSKSLVELIEVHSKTVFHSVRFGGGLPCRPNPDLPPDKPADNESRYLRQLLDAYGDHLGTHFPDTTFLDSHNQFKRDYLRQRERFYHAESLKNFARDTVPAGTFDQLQDEIFHGVIDVCEDFHDSGFERMKATIKQATIIAVTSNPLVSSFKTQDRQGICHQLANDDRLNWVPNNET</sequence>
<accession>A0A8T9CRU0</accession>
<evidence type="ECO:0000313" key="3">
    <source>
        <dbReference type="Proteomes" id="UP000460654"/>
    </source>
</evidence>
<organism evidence="2 3">
    <name type="scientific">Escherichia coli</name>
    <dbReference type="NCBI Taxonomy" id="562"/>
    <lineage>
        <taxon>Bacteria</taxon>
        <taxon>Pseudomonadati</taxon>
        <taxon>Pseudomonadota</taxon>
        <taxon>Gammaproteobacteria</taxon>
        <taxon>Enterobacterales</taxon>
        <taxon>Enterobacteriaceae</taxon>
        <taxon>Escherichia</taxon>
    </lineage>
</organism>
<feature type="domain" description="ABC-three component systems C-terminal" evidence="1">
    <location>
        <begin position="232"/>
        <end position="360"/>
    </location>
</feature>
<dbReference type="Proteomes" id="UP000460654">
    <property type="component" value="Unassembled WGS sequence"/>
</dbReference>
<dbReference type="RefSeq" id="WP_000599829.1">
    <property type="nucleotide sequence ID" value="NZ_CBCSKO010000014.1"/>
</dbReference>
<protein>
    <recommendedName>
        <fullName evidence="1">ABC-three component systems C-terminal domain-containing protein</fullName>
    </recommendedName>
</protein>